<evidence type="ECO:0000256" key="4">
    <source>
        <dbReference type="ARBA" id="ARBA00018370"/>
    </source>
</evidence>
<dbReference type="Pfam" id="PF13145">
    <property type="entry name" value="Rotamase_2"/>
    <property type="match status" value="1"/>
</dbReference>
<name>A0ABN8K1A1_9HYPH</name>
<proteinExistence type="inferred from homology"/>
<evidence type="ECO:0000256" key="1">
    <source>
        <dbReference type="ARBA" id="ARBA00000971"/>
    </source>
</evidence>
<dbReference type="InterPro" id="IPR050245">
    <property type="entry name" value="PrsA_foldase"/>
</dbReference>
<organism evidence="10 11">
    <name type="scientific">Mesorhizobium ventifaucium</name>
    <dbReference type="NCBI Taxonomy" id="666020"/>
    <lineage>
        <taxon>Bacteria</taxon>
        <taxon>Pseudomonadati</taxon>
        <taxon>Pseudomonadota</taxon>
        <taxon>Alphaproteobacteria</taxon>
        <taxon>Hyphomicrobiales</taxon>
        <taxon>Phyllobacteriaceae</taxon>
        <taxon>Mesorhizobium</taxon>
    </lineage>
</organism>
<evidence type="ECO:0000256" key="3">
    <source>
        <dbReference type="ARBA" id="ARBA00013194"/>
    </source>
</evidence>
<dbReference type="InterPro" id="IPR046357">
    <property type="entry name" value="PPIase_dom_sf"/>
</dbReference>
<dbReference type="EC" id="5.2.1.8" evidence="3"/>
<keyword evidence="5 8" id="KW-0697">Rotamase</keyword>
<evidence type="ECO:0000256" key="2">
    <source>
        <dbReference type="ARBA" id="ARBA00007656"/>
    </source>
</evidence>
<evidence type="ECO:0000259" key="9">
    <source>
        <dbReference type="PROSITE" id="PS50198"/>
    </source>
</evidence>
<dbReference type="InterPro" id="IPR000297">
    <property type="entry name" value="PPIase_PpiC"/>
</dbReference>
<comment type="catalytic activity">
    <reaction evidence="1">
        <text>[protein]-peptidylproline (omega=180) = [protein]-peptidylproline (omega=0)</text>
        <dbReference type="Rhea" id="RHEA:16237"/>
        <dbReference type="Rhea" id="RHEA-COMP:10747"/>
        <dbReference type="Rhea" id="RHEA-COMP:10748"/>
        <dbReference type="ChEBI" id="CHEBI:83833"/>
        <dbReference type="ChEBI" id="CHEBI:83834"/>
        <dbReference type="EC" id="5.2.1.8"/>
    </reaction>
</comment>
<comment type="caution">
    <text evidence="10">The sequence shown here is derived from an EMBL/GenBank/DDBJ whole genome shotgun (WGS) entry which is preliminary data.</text>
</comment>
<dbReference type="EMBL" id="CAKXZS010000024">
    <property type="protein sequence ID" value="CAH2403001.1"/>
    <property type="molecule type" value="Genomic_DNA"/>
</dbReference>
<dbReference type="Gene3D" id="3.10.50.40">
    <property type="match status" value="1"/>
</dbReference>
<protein>
    <recommendedName>
        <fullName evidence="4">Parvulin-like PPIase</fullName>
        <ecNumber evidence="3">5.2.1.8</ecNumber>
    </recommendedName>
    <alternativeName>
        <fullName evidence="6">Peptidyl-prolyl cis-trans isomerase plp</fullName>
    </alternativeName>
    <alternativeName>
        <fullName evidence="7">Rotamase plp</fullName>
    </alternativeName>
</protein>
<dbReference type="SUPFAM" id="SSF54534">
    <property type="entry name" value="FKBP-like"/>
    <property type="match status" value="1"/>
</dbReference>
<accession>A0ABN8K1A1</accession>
<dbReference type="Proteomes" id="UP001152604">
    <property type="component" value="Unassembled WGS sequence"/>
</dbReference>
<reference evidence="10" key="1">
    <citation type="submission" date="2022-03" db="EMBL/GenBank/DDBJ databases">
        <authorList>
            <person name="Brunel B."/>
        </authorList>
    </citation>
    <scope>NUCLEOTIDE SEQUENCE</scope>
    <source>
        <strain evidence="10">STM4922sample</strain>
    </source>
</reference>
<evidence type="ECO:0000256" key="7">
    <source>
        <dbReference type="ARBA" id="ARBA00031484"/>
    </source>
</evidence>
<feature type="domain" description="PpiC" evidence="9">
    <location>
        <begin position="38"/>
        <end position="151"/>
    </location>
</feature>
<sequence length="214" mass="23793">MAREAEAMGLGEDDTIIRRRLAQKLKFLVEDTAQLAEPTEAELRQFYSANIGQFETPEKLSFKQIYFNPEHRKDAAADASAMLTGLSAEDGDEPSAGDRLLFGDGFNDTDELAVSGMFGADFAHEVFSLEPGAWRGPVKSGYGVHLVFVTQRTATAPKPFEAVRDAVLTEWRNRKQEALTREYFTELRKKYRVELDDGVEAVLDSQPAPSVAVK</sequence>
<evidence type="ECO:0000313" key="10">
    <source>
        <dbReference type="EMBL" id="CAH2403001.1"/>
    </source>
</evidence>
<evidence type="ECO:0000256" key="8">
    <source>
        <dbReference type="PROSITE-ProRule" id="PRU00278"/>
    </source>
</evidence>
<dbReference type="PANTHER" id="PTHR47245">
    <property type="entry name" value="PEPTIDYLPROLYL ISOMERASE"/>
    <property type="match status" value="1"/>
</dbReference>
<dbReference type="RefSeq" id="WP_254026365.1">
    <property type="nucleotide sequence ID" value="NZ_CAKXZS010000024.1"/>
</dbReference>
<dbReference type="PROSITE" id="PS50198">
    <property type="entry name" value="PPIC_PPIASE_2"/>
    <property type="match status" value="1"/>
</dbReference>
<keyword evidence="8" id="KW-0413">Isomerase</keyword>
<evidence type="ECO:0000313" key="11">
    <source>
        <dbReference type="Proteomes" id="UP001152604"/>
    </source>
</evidence>
<evidence type="ECO:0000256" key="6">
    <source>
        <dbReference type="ARBA" id="ARBA00030642"/>
    </source>
</evidence>
<keyword evidence="11" id="KW-1185">Reference proteome</keyword>
<comment type="similarity">
    <text evidence="2">Belongs to the PpiC/parvulin rotamase family.</text>
</comment>
<evidence type="ECO:0000256" key="5">
    <source>
        <dbReference type="ARBA" id="ARBA00023110"/>
    </source>
</evidence>
<gene>
    <name evidence="10" type="ORF">MES4922_300162</name>
</gene>
<dbReference type="PANTHER" id="PTHR47245:SF2">
    <property type="entry name" value="PEPTIDYL-PROLYL CIS-TRANS ISOMERASE HP_0175-RELATED"/>
    <property type="match status" value="1"/>
</dbReference>